<protein>
    <recommendedName>
        <fullName evidence="1">LytR/CpsA/Psr regulator C-terminal domain-containing protein</fullName>
    </recommendedName>
</protein>
<keyword evidence="3" id="KW-1185">Reference proteome</keyword>
<organism evidence="2 3">
    <name type="scientific">Marmoricola endophyticus</name>
    <dbReference type="NCBI Taxonomy" id="2040280"/>
    <lineage>
        <taxon>Bacteria</taxon>
        <taxon>Bacillati</taxon>
        <taxon>Actinomycetota</taxon>
        <taxon>Actinomycetes</taxon>
        <taxon>Propionibacteriales</taxon>
        <taxon>Nocardioidaceae</taxon>
        <taxon>Marmoricola</taxon>
    </lineage>
</organism>
<reference evidence="2" key="1">
    <citation type="journal article" date="2014" name="Int. J. Syst. Evol. Microbiol.">
        <title>Complete genome sequence of Corynebacterium casei LMG S-19264T (=DSM 44701T), isolated from a smear-ripened cheese.</title>
        <authorList>
            <consortium name="US DOE Joint Genome Institute (JGI-PGF)"/>
            <person name="Walter F."/>
            <person name="Albersmeier A."/>
            <person name="Kalinowski J."/>
            <person name="Ruckert C."/>
        </authorList>
    </citation>
    <scope>NUCLEOTIDE SEQUENCE</scope>
    <source>
        <strain evidence="2">CGMCC 1.16067</strain>
    </source>
</reference>
<dbReference type="EMBL" id="BMKQ01000001">
    <property type="protein sequence ID" value="GGF53288.1"/>
    <property type="molecule type" value="Genomic_DNA"/>
</dbReference>
<feature type="domain" description="LytR/CpsA/Psr regulator C-terminal" evidence="1">
    <location>
        <begin position="2"/>
        <end position="82"/>
    </location>
</feature>
<dbReference type="Proteomes" id="UP000649179">
    <property type="component" value="Unassembled WGS sequence"/>
</dbReference>
<proteinExistence type="predicted"/>
<sequence length="84" mass="9096">MFNNSSTTGLAARTSGKVKGAGWKVIGTDNWYGTIPQPTVYYPASLEPAARLLAKDLGIDRVKPAVSPMRNDRLTLIVTADYRA</sequence>
<evidence type="ECO:0000313" key="2">
    <source>
        <dbReference type="EMBL" id="GGF53288.1"/>
    </source>
</evidence>
<dbReference type="InterPro" id="IPR027381">
    <property type="entry name" value="LytR/CpsA/Psr_C"/>
</dbReference>
<accession>A0A917F659</accession>
<dbReference type="AlphaFoldDB" id="A0A917F659"/>
<name>A0A917F659_9ACTN</name>
<comment type="caution">
    <text evidence="2">The sequence shown here is derived from an EMBL/GenBank/DDBJ whole genome shotgun (WGS) entry which is preliminary data.</text>
</comment>
<evidence type="ECO:0000313" key="3">
    <source>
        <dbReference type="Proteomes" id="UP000649179"/>
    </source>
</evidence>
<reference evidence="2" key="2">
    <citation type="submission" date="2020-09" db="EMBL/GenBank/DDBJ databases">
        <authorList>
            <person name="Sun Q."/>
            <person name="Zhou Y."/>
        </authorList>
    </citation>
    <scope>NUCLEOTIDE SEQUENCE</scope>
    <source>
        <strain evidence="2">CGMCC 1.16067</strain>
    </source>
</reference>
<gene>
    <name evidence="2" type="ORF">GCM10011519_28990</name>
</gene>
<evidence type="ECO:0000259" key="1">
    <source>
        <dbReference type="Pfam" id="PF13399"/>
    </source>
</evidence>
<dbReference type="Pfam" id="PF13399">
    <property type="entry name" value="LytR_C"/>
    <property type="match status" value="1"/>
</dbReference>
<dbReference type="Gene3D" id="3.30.70.2390">
    <property type="match status" value="1"/>
</dbReference>